<protein>
    <submittedName>
        <fullName evidence="4">Uncharacterized protein</fullName>
    </submittedName>
</protein>
<dbReference type="PANTHER" id="PTHR24366:SF96">
    <property type="entry name" value="LEUCINE RICH REPEAT CONTAINING 53"/>
    <property type="match status" value="1"/>
</dbReference>
<dbReference type="EMBL" id="JABFTP020000165">
    <property type="protein sequence ID" value="KAL3285427.1"/>
    <property type="molecule type" value="Genomic_DNA"/>
</dbReference>
<dbReference type="PANTHER" id="PTHR24366">
    <property type="entry name" value="IG(IMMUNOGLOBULIN) AND LRR(LEUCINE RICH REPEAT) DOMAINS"/>
    <property type="match status" value="1"/>
</dbReference>
<dbReference type="Pfam" id="PF13855">
    <property type="entry name" value="LRR_8"/>
    <property type="match status" value="1"/>
</dbReference>
<keyword evidence="1" id="KW-0433">Leucine-rich repeat</keyword>
<evidence type="ECO:0000313" key="4">
    <source>
        <dbReference type="EMBL" id="KAL3285427.1"/>
    </source>
</evidence>
<organism evidence="4 5">
    <name type="scientific">Cryptolaemus montrouzieri</name>
    <dbReference type="NCBI Taxonomy" id="559131"/>
    <lineage>
        <taxon>Eukaryota</taxon>
        <taxon>Metazoa</taxon>
        <taxon>Ecdysozoa</taxon>
        <taxon>Arthropoda</taxon>
        <taxon>Hexapoda</taxon>
        <taxon>Insecta</taxon>
        <taxon>Pterygota</taxon>
        <taxon>Neoptera</taxon>
        <taxon>Endopterygota</taxon>
        <taxon>Coleoptera</taxon>
        <taxon>Polyphaga</taxon>
        <taxon>Cucujiformia</taxon>
        <taxon>Coccinelloidea</taxon>
        <taxon>Coccinellidae</taxon>
        <taxon>Scymninae</taxon>
        <taxon>Scymnini</taxon>
        <taxon>Cryptolaemus</taxon>
    </lineage>
</organism>
<accession>A0ABD2P3B8</accession>
<dbReference type="Proteomes" id="UP001516400">
    <property type="component" value="Unassembled WGS sequence"/>
</dbReference>
<keyword evidence="2" id="KW-0677">Repeat</keyword>
<feature type="chain" id="PRO_5044778402" evidence="3">
    <location>
        <begin position="23"/>
        <end position="247"/>
    </location>
</feature>
<reference evidence="4 5" key="1">
    <citation type="journal article" date="2021" name="BMC Biol.">
        <title>Horizontally acquired antibacterial genes associated with adaptive radiation of ladybird beetles.</title>
        <authorList>
            <person name="Li H.S."/>
            <person name="Tang X.F."/>
            <person name="Huang Y.H."/>
            <person name="Xu Z.Y."/>
            <person name="Chen M.L."/>
            <person name="Du X.Y."/>
            <person name="Qiu B.Y."/>
            <person name="Chen P.T."/>
            <person name="Zhang W."/>
            <person name="Slipinski A."/>
            <person name="Escalona H.E."/>
            <person name="Waterhouse R.M."/>
            <person name="Zwick A."/>
            <person name="Pang H."/>
        </authorList>
    </citation>
    <scope>NUCLEOTIDE SEQUENCE [LARGE SCALE GENOMIC DNA]</scope>
    <source>
        <strain evidence="4">SYSU2018</strain>
    </source>
</reference>
<gene>
    <name evidence="4" type="ORF">HHI36_019529</name>
</gene>
<dbReference type="Gene3D" id="3.80.10.10">
    <property type="entry name" value="Ribonuclease Inhibitor"/>
    <property type="match status" value="1"/>
</dbReference>
<dbReference type="SUPFAM" id="SSF52058">
    <property type="entry name" value="L domain-like"/>
    <property type="match status" value="1"/>
</dbReference>
<evidence type="ECO:0000256" key="1">
    <source>
        <dbReference type="ARBA" id="ARBA00022614"/>
    </source>
</evidence>
<keyword evidence="3" id="KW-0732">Signal</keyword>
<feature type="signal peptide" evidence="3">
    <location>
        <begin position="1"/>
        <end position="22"/>
    </location>
</feature>
<dbReference type="SMART" id="SM00369">
    <property type="entry name" value="LRR_TYP"/>
    <property type="match status" value="4"/>
</dbReference>
<proteinExistence type="predicted"/>
<evidence type="ECO:0000256" key="2">
    <source>
        <dbReference type="ARBA" id="ARBA00022737"/>
    </source>
</evidence>
<dbReference type="InterPro" id="IPR003591">
    <property type="entry name" value="Leu-rich_rpt_typical-subtyp"/>
</dbReference>
<evidence type="ECO:0000313" key="5">
    <source>
        <dbReference type="Proteomes" id="UP001516400"/>
    </source>
</evidence>
<dbReference type="InterPro" id="IPR001611">
    <property type="entry name" value="Leu-rich_rpt"/>
</dbReference>
<name>A0ABD2P3B8_9CUCU</name>
<sequence length="247" mass="28366">MEKMTSFRIIILLAGLFKIISADKHCVMSTFHLSCTFDISENRSLSIHKTDIKTLDLSGSVLNELVRLFVKEYINVEELNLSNCRIRHIENGTFSDLYKLVKLNLSDNLMKSFNTDSFQQPNALSVLILSNNLLTHLDSFPFENFPKLRALDISGNGLTYLSESVIHVIITNSFMTFHADRNPWDCQDSHWKAYLDKSQYLRRSFCVTNFPSALANFRSKSKYNNGLYTSTDNCSRPRETCGFSRCK</sequence>
<dbReference type="AlphaFoldDB" id="A0ABD2P3B8"/>
<comment type="caution">
    <text evidence="4">The sequence shown here is derived from an EMBL/GenBank/DDBJ whole genome shotgun (WGS) entry which is preliminary data.</text>
</comment>
<keyword evidence="5" id="KW-1185">Reference proteome</keyword>
<dbReference type="PROSITE" id="PS51450">
    <property type="entry name" value="LRR"/>
    <property type="match status" value="1"/>
</dbReference>
<dbReference type="InterPro" id="IPR032675">
    <property type="entry name" value="LRR_dom_sf"/>
</dbReference>
<evidence type="ECO:0000256" key="3">
    <source>
        <dbReference type="SAM" id="SignalP"/>
    </source>
</evidence>